<name>A0A420E915_9ALTE</name>
<keyword evidence="2" id="KW-1185">Reference proteome</keyword>
<dbReference type="OrthoDB" id="7067922at2"/>
<dbReference type="AlphaFoldDB" id="A0A420E915"/>
<proteinExistence type="predicted"/>
<accession>A0A420E915</accession>
<comment type="caution">
    <text evidence="1">The sequence shown here is derived from an EMBL/GenBank/DDBJ whole genome shotgun (WGS) entry which is preliminary data.</text>
</comment>
<sequence length="210" mass="23878">MSIFEFWKEVESGEKHIHPDDKTVLAELKHYHKSDLNYSFPPGPFFGPLKTAKIILCYANPSVDDPSLDAVACSLNREKLMRQLNGDQPYPYELNGWRQWFSQRANSLFGGDVKLASKQLAVINLIPYASKSMDNVERIASCLPSAWAAQNYLRYTLIPKALKGEILLVMCRSAHLWGLRSSHGSDHIIINTARSGFDQNSKKRITEWHT</sequence>
<gene>
    <name evidence="1" type="ORF">DBZ36_15765</name>
</gene>
<dbReference type="EMBL" id="RAQO01000008">
    <property type="protein sequence ID" value="RKF15828.1"/>
    <property type="molecule type" value="Genomic_DNA"/>
</dbReference>
<dbReference type="Proteomes" id="UP000286482">
    <property type="component" value="Unassembled WGS sequence"/>
</dbReference>
<organism evidence="1 2">
    <name type="scientific">Alginatibacterium sediminis</name>
    <dbReference type="NCBI Taxonomy" id="2164068"/>
    <lineage>
        <taxon>Bacteria</taxon>
        <taxon>Pseudomonadati</taxon>
        <taxon>Pseudomonadota</taxon>
        <taxon>Gammaproteobacteria</taxon>
        <taxon>Alteromonadales</taxon>
        <taxon>Alteromonadaceae</taxon>
        <taxon>Alginatibacterium</taxon>
    </lineage>
</organism>
<evidence type="ECO:0000313" key="2">
    <source>
        <dbReference type="Proteomes" id="UP000286482"/>
    </source>
</evidence>
<dbReference type="RefSeq" id="WP_120355914.1">
    <property type="nucleotide sequence ID" value="NZ_RAQO01000008.1"/>
</dbReference>
<protein>
    <submittedName>
        <fullName evidence="1">Uncharacterized protein</fullName>
    </submittedName>
</protein>
<reference evidence="1 2" key="1">
    <citation type="submission" date="2018-09" db="EMBL/GenBank/DDBJ databases">
        <authorList>
            <person name="Wang Z."/>
        </authorList>
    </citation>
    <scope>NUCLEOTIDE SEQUENCE [LARGE SCALE GENOMIC DNA]</scope>
    <source>
        <strain evidence="1 2">ALS 81</strain>
    </source>
</reference>
<evidence type="ECO:0000313" key="1">
    <source>
        <dbReference type="EMBL" id="RKF15828.1"/>
    </source>
</evidence>